<dbReference type="GO" id="GO:0003700">
    <property type="term" value="F:DNA-binding transcription factor activity"/>
    <property type="evidence" value="ECO:0007669"/>
    <property type="project" value="InterPro"/>
</dbReference>
<protein>
    <recommendedName>
        <fullName evidence="1">RNA polymerase sigma-70 region 2 domain-containing protein</fullName>
    </recommendedName>
</protein>
<comment type="caution">
    <text evidence="2">The sequence shown here is derived from an EMBL/GenBank/DDBJ whole genome shotgun (WGS) entry which is preliminary data.</text>
</comment>
<dbReference type="AlphaFoldDB" id="A0A0F9SGK7"/>
<dbReference type="EMBL" id="LAZR01000460">
    <property type="protein sequence ID" value="KKN68025.1"/>
    <property type="molecule type" value="Genomic_DNA"/>
</dbReference>
<evidence type="ECO:0000259" key="1">
    <source>
        <dbReference type="Pfam" id="PF04542"/>
    </source>
</evidence>
<dbReference type="Gene3D" id="1.10.1740.10">
    <property type="match status" value="1"/>
</dbReference>
<organism evidence="2">
    <name type="scientific">marine sediment metagenome</name>
    <dbReference type="NCBI Taxonomy" id="412755"/>
    <lineage>
        <taxon>unclassified sequences</taxon>
        <taxon>metagenomes</taxon>
        <taxon>ecological metagenomes</taxon>
    </lineage>
</organism>
<reference evidence="2" key="1">
    <citation type="journal article" date="2015" name="Nature">
        <title>Complex archaea that bridge the gap between prokaryotes and eukaryotes.</title>
        <authorList>
            <person name="Spang A."/>
            <person name="Saw J.H."/>
            <person name="Jorgensen S.L."/>
            <person name="Zaremba-Niedzwiedzka K."/>
            <person name="Martijn J."/>
            <person name="Lind A.E."/>
            <person name="van Eijk R."/>
            <person name="Schleper C."/>
            <person name="Guy L."/>
            <person name="Ettema T.J."/>
        </authorList>
    </citation>
    <scope>NUCLEOTIDE SEQUENCE</scope>
</reference>
<dbReference type="GO" id="GO:0006352">
    <property type="term" value="P:DNA-templated transcription initiation"/>
    <property type="evidence" value="ECO:0007669"/>
    <property type="project" value="InterPro"/>
</dbReference>
<evidence type="ECO:0000313" key="2">
    <source>
        <dbReference type="EMBL" id="KKN68025.1"/>
    </source>
</evidence>
<name>A0A0F9SGK7_9ZZZZ</name>
<accession>A0A0F9SGK7</accession>
<dbReference type="InterPro" id="IPR013325">
    <property type="entry name" value="RNA_pol_sigma_r2"/>
</dbReference>
<proteinExistence type="predicted"/>
<dbReference type="Pfam" id="PF04542">
    <property type="entry name" value="Sigma70_r2"/>
    <property type="match status" value="1"/>
</dbReference>
<sequence>MADPDDLDEFDDIARVAARVARKYKRTYWWSEEEDLRQEAWAALLKAVHHWDPRVGAPLEAYLWRAANYALRPFVWKNASIASASYRQLAELFKHHRAQLNESIVDPAPSADEVIEEARWRRAIRKELARIFASDKDGSLAEAVLMAGYKPLQVAHVLDVPVQRVYSASAQIRRRIESDYTLFKLWRNNT</sequence>
<gene>
    <name evidence="2" type="ORF">LCGC14_0455810</name>
</gene>
<feature type="domain" description="RNA polymerase sigma-70 region 2" evidence="1">
    <location>
        <begin position="15"/>
        <end position="69"/>
    </location>
</feature>
<dbReference type="SUPFAM" id="SSF88946">
    <property type="entry name" value="Sigma2 domain of RNA polymerase sigma factors"/>
    <property type="match status" value="1"/>
</dbReference>
<dbReference type="InterPro" id="IPR007627">
    <property type="entry name" value="RNA_pol_sigma70_r2"/>
</dbReference>